<dbReference type="Proteomes" id="UP000481861">
    <property type="component" value="Unassembled WGS sequence"/>
</dbReference>
<dbReference type="AlphaFoldDB" id="A0A7C8MFM5"/>
<evidence type="ECO:0000259" key="1">
    <source>
        <dbReference type="Pfam" id="PF20150"/>
    </source>
</evidence>
<name>A0A7C8MFM5_9PLEO</name>
<evidence type="ECO:0000313" key="2">
    <source>
        <dbReference type="EMBL" id="KAF2877278.1"/>
    </source>
</evidence>
<evidence type="ECO:0000313" key="3">
    <source>
        <dbReference type="Proteomes" id="UP000481861"/>
    </source>
</evidence>
<dbReference type="OrthoDB" id="3799588at2759"/>
<keyword evidence="3" id="KW-1185">Reference proteome</keyword>
<comment type="caution">
    <text evidence="2">The sequence shown here is derived from an EMBL/GenBank/DDBJ whole genome shotgun (WGS) entry which is preliminary data.</text>
</comment>
<organism evidence="2 3">
    <name type="scientific">Massariosphaeria phaeospora</name>
    <dbReference type="NCBI Taxonomy" id="100035"/>
    <lineage>
        <taxon>Eukaryota</taxon>
        <taxon>Fungi</taxon>
        <taxon>Dikarya</taxon>
        <taxon>Ascomycota</taxon>
        <taxon>Pezizomycotina</taxon>
        <taxon>Dothideomycetes</taxon>
        <taxon>Pleosporomycetidae</taxon>
        <taxon>Pleosporales</taxon>
        <taxon>Pleosporales incertae sedis</taxon>
        <taxon>Massariosphaeria</taxon>
    </lineage>
</organism>
<dbReference type="InterPro" id="IPR045518">
    <property type="entry name" value="2EXR"/>
</dbReference>
<sequence>MATQPFRFLDLPKELRLMVYERMPRRIKHVKLHHRDNPSNPANDALLNELSSPVNCVLVSKSVSTSILATCKTIYDEANPIV</sequence>
<dbReference type="Pfam" id="PF20150">
    <property type="entry name" value="2EXR"/>
    <property type="match status" value="1"/>
</dbReference>
<accession>A0A7C8MFM5</accession>
<reference evidence="2 3" key="1">
    <citation type="submission" date="2020-01" db="EMBL/GenBank/DDBJ databases">
        <authorList>
            <consortium name="DOE Joint Genome Institute"/>
            <person name="Haridas S."/>
            <person name="Albert R."/>
            <person name="Binder M."/>
            <person name="Bloem J."/>
            <person name="Labutti K."/>
            <person name="Salamov A."/>
            <person name="Andreopoulos B."/>
            <person name="Baker S.E."/>
            <person name="Barry K."/>
            <person name="Bills G."/>
            <person name="Bluhm B.H."/>
            <person name="Cannon C."/>
            <person name="Castanera R."/>
            <person name="Culley D.E."/>
            <person name="Daum C."/>
            <person name="Ezra D."/>
            <person name="Gonzalez J.B."/>
            <person name="Henrissat B."/>
            <person name="Kuo A."/>
            <person name="Liang C."/>
            <person name="Lipzen A."/>
            <person name="Lutzoni F."/>
            <person name="Magnuson J."/>
            <person name="Mondo S."/>
            <person name="Nolan M."/>
            <person name="Ohm R."/>
            <person name="Pangilinan J."/>
            <person name="Park H.-J.H."/>
            <person name="Ramirez L."/>
            <person name="Alfaro M."/>
            <person name="Sun H."/>
            <person name="Tritt A."/>
            <person name="Yoshinaga Y."/>
            <person name="Zwiers L.-H.L."/>
            <person name="Turgeon B.G."/>
            <person name="Goodwin S.B."/>
            <person name="Spatafora J.W."/>
            <person name="Crous P.W."/>
            <person name="Grigoriev I.V."/>
        </authorList>
    </citation>
    <scope>NUCLEOTIDE SEQUENCE [LARGE SCALE GENOMIC DNA]</scope>
    <source>
        <strain evidence="2 3">CBS 611.86</strain>
    </source>
</reference>
<dbReference type="EMBL" id="JAADJZ010000002">
    <property type="protein sequence ID" value="KAF2877278.1"/>
    <property type="molecule type" value="Genomic_DNA"/>
</dbReference>
<gene>
    <name evidence="2" type="ORF">BDV95DRAFT_558827</name>
</gene>
<proteinExistence type="predicted"/>
<protein>
    <recommendedName>
        <fullName evidence="1">2EXR domain-containing protein</fullName>
    </recommendedName>
</protein>
<feature type="domain" description="2EXR" evidence="1">
    <location>
        <begin position="7"/>
        <end position="78"/>
    </location>
</feature>